<organism evidence="15 16">
    <name type="scientific">Platanthera guangdongensis</name>
    <dbReference type="NCBI Taxonomy" id="2320717"/>
    <lineage>
        <taxon>Eukaryota</taxon>
        <taxon>Viridiplantae</taxon>
        <taxon>Streptophyta</taxon>
        <taxon>Embryophyta</taxon>
        <taxon>Tracheophyta</taxon>
        <taxon>Spermatophyta</taxon>
        <taxon>Magnoliopsida</taxon>
        <taxon>Liliopsida</taxon>
        <taxon>Asparagales</taxon>
        <taxon>Orchidaceae</taxon>
        <taxon>Orchidoideae</taxon>
        <taxon>Orchideae</taxon>
        <taxon>Orchidinae</taxon>
        <taxon>Platanthera</taxon>
    </lineage>
</organism>
<dbReference type="EMBL" id="JBBWWR010000014">
    <property type="protein sequence ID" value="KAK8953046.1"/>
    <property type="molecule type" value="Genomic_DNA"/>
</dbReference>
<evidence type="ECO:0000256" key="11">
    <source>
        <dbReference type="ARBA" id="ARBA00022946"/>
    </source>
</evidence>
<evidence type="ECO:0000256" key="8">
    <source>
        <dbReference type="ARBA" id="ARBA00022801"/>
    </source>
</evidence>
<comment type="similarity">
    <text evidence="4">In the N-terminal section; belongs to the AAA ATPase family.</text>
</comment>
<dbReference type="Gene3D" id="3.40.50.300">
    <property type="entry name" value="P-loop containing nucleotide triphosphate hydrolases"/>
    <property type="match status" value="1"/>
</dbReference>
<reference evidence="15 16" key="1">
    <citation type="journal article" date="2022" name="Nat. Plants">
        <title>Genomes of leafy and leafless Platanthera orchids illuminate the evolution of mycoheterotrophy.</title>
        <authorList>
            <person name="Li M.H."/>
            <person name="Liu K.W."/>
            <person name="Li Z."/>
            <person name="Lu H.C."/>
            <person name="Ye Q.L."/>
            <person name="Zhang D."/>
            <person name="Wang J.Y."/>
            <person name="Li Y.F."/>
            <person name="Zhong Z.M."/>
            <person name="Liu X."/>
            <person name="Yu X."/>
            <person name="Liu D.K."/>
            <person name="Tu X.D."/>
            <person name="Liu B."/>
            <person name="Hao Y."/>
            <person name="Liao X.Y."/>
            <person name="Jiang Y.T."/>
            <person name="Sun W.H."/>
            <person name="Chen J."/>
            <person name="Chen Y.Q."/>
            <person name="Ai Y."/>
            <person name="Zhai J.W."/>
            <person name="Wu S.S."/>
            <person name="Zhou Z."/>
            <person name="Hsiao Y.Y."/>
            <person name="Wu W.L."/>
            <person name="Chen Y.Y."/>
            <person name="Lin Y.F."/>
            <person name="Hsu J.L."/>
            <person name="Li C.Y."/>
            <person name="Wang Z.W."/>
            <person name="Zhao X."/>
            <person name="Zhong W.Y."/>
            <person name="Ma X.K."/>
            <person name="Ma L."/>
            <person name="Huang J."/>
            <person name="Chen G.Z."/>
            <person name="Huang M.Z."/>
            <person name="Huang L."/>
            <person name="Peng D.H."/>
            <person name="Luo Y.B."/>
            <person name="Zou S.Q."/>
            <person name="Chen S.P."/>
            <person name="Lan S."/>
            <person name="Tsai W.C."/>
            <person name="Van de Peer Y."/>
            <person name="Liu Z.J."/>
        </authorList>
    </citation>
    <scope>NUCLEOTIDE SEQUENCE [LARGE SCALE GENOMIC DNA]</scope>
    <source>
        <strain evidence="15">Lor288</strain>
    </source>
</reference>
<feature type="region of interest" description="Disordered" evidence="13">
    <location>
        <begin position="798"/>
        <end position="820"/>
    </location>
</feature>
<accession>A0ABR2LXU3</accession>
<feature type="compositionally biased region" description="Acidic residues" evidence="13">
    <location>
        <begin position="798"/>
        <end position="808"/>
    </location>
</feature>
<feature type="compositionally biased region" description="Basic and acidic residues" evidence="13">
    <location>
        <begin position="119"/>
        <end position="130"/>
    </location>
</feature>
<dbReference type="InterPro" id="IPR037219">
    <property type="entry name" value="Peptidase_M41-like"/>
</dbReference>
<evidence type="ECO:0000256" key="2">
    <source>
        <dbReference type="ARBA" id="ARBA00003497"/>
    </source>
</evidence>
<dbReference type="InterPro" id="IPR003959">
    <property type="entry name" value="ATPase_AAA_core"/>
</dbReference>
<evidence type="ECO:0000256" key="7">
    <source>
        <dbReference type="ARBA" id="ARBA00022741"/>
    </source>
</evidence>
<keyword evidence="8" id="KW-0378">Hydrolase</keyword>
<dbReference type="Pfam" id="PF17862">
    <property type="entry name" value="AAA_lid_3"/>
    <property type="match status" value="1"/>
</dbReference>
<evidence type="ECO:0000256" key="3">
    <source>
        <dbReference type="ARBA" id="ARBA00010044"/>
    </source>
</evidence>
<evidence type="ECO:0000256" key="9">
    <source>
        <dbReference type="ARBA" id="ARBA00022833"/>
    </source>
</evidence>
<dbReference type="SMART" id="SM00382">
    <property type="entry name" value="AAA"/>
    <property type="match status" value="1"/>
</dbReference>
<sequence>MIFSRLGHSLLRSSERARSGTYFDLLRWYGGKFVSYDRGARLRAPSGFQQDIDGLGLLSAYSTSLGGGGKALQGRILLGDWRFLTGHHSFRRLFSSESGDKKNYENYYPKGNKGIPKANENEKSESKEESSTDEQGGFHESFIKQLQNYATPLIFIGLLLSSMSFGSHDQKEISFQEFKNKLLEPGLVDRIVVSNKSVAKVYVKNSPNNISQTRDDEFQEATTEIPARRSGSYYKYFFNIGSVESFEEKLEEAQESLGIDPHDYVPVTYVSEINWFQEFVRFAPTLLIVGLIYLFGRRMQGGLSIGGGPGKGNRGIFNIGKAQVMKMDKNSKNKVYFKDVAGCDEAKQEIMEFVHFLKNPKKYEVLGAKIPKGALLVGPPGTGKTLLAKATAGESGVPFLSISGSDFMEMFVGVGPSRVRSLFQEARQCAPSIIFIDEIDAIGRARGRGGFSGSNDERESTLNQLLVEMDGFGTTTGVVVLAGTNRPDILDKALLRPGRFDRQISLDKPDIRGREQIFRIYLKKITLDHDPSYYSGRLAALTPGFAGADIANVCNEAALIAARTDDSQVTMLHFEAAIDRVIGGLEKRNKVISKLERKTVAYHESGHAVAGWFLEHAEPLLKVSIIPRGTAALGFAQYVPNENLLMTKEQLFDMTCMTLGGRASEEVLLGKVSTGAQNDLEKVTKMTYAQVAIYGFSAKVGLLSFPPKEDSLEMSKPYSNETAAMIDTEVREWVFKAYERTLELIKEHRDHISEIAELLLEKEVLHQDDLTRVLGVRPFTTDEPTNYDRFKLGFKAEEEAETPMDEDVSPSLDGDVVVPT</sequence>
<dbReference type="HAMAP" id="MF_01458">
    <property type="entry name" value="FtsH"/>
    <property type="match status" value="1"/>
</dbReference>
<dbReference type="Proteomes" id="UP001412067">
    <property type="component" value="Unassembled WGS sequence"/>
</dbReference>
<keyword evidence="16" id="KW-1185">Reference proteome</keyword>
<evidence type="ECO:0000256" key="13">
    <source>
        <dbReference type="SAM" id="MobiDB-lite"/>
    </source>
</evidence>
<keyword evidence="5" id="KW-0645">Protease</keyword>
<dbReference type="SUPFAM" id="SSF52540">
    <property type="entry name" value="P-loop containing nucleoside triphosphate hydrolases"/>
    <property type="match status" value="1"/>
</dbReference>
<dbReference type="InterPro" id="IPR011546">
    <property type="entry name" value="Pept_M41_FtsH_extracell"/>
</dbReference>
<keyword evidence="10" id="KW-0067">ATP-binding</keyword>
<dbReference type="InterPro" id="IPR000642">
    <property type="entry name" value="Peptidase_M41"/>
</dbReference>
<keyword evidence="7" id="KW-0547">Nucleotide-binding</keyword>
<dbReference type="PANTHER" id="PTHR43655:SF2">
    <property type="entry name" value="AFG3 LIKE MATRIX AAA PEPTIDASE SUBUNIT 2, ISOFORM A"/>
    <property type="match status" value="1"/>
</dbReference>
<dbReference type="NCBIfam" id="TIGR01241">
    <property type="entry name" value="FtsH_fam"/>
    <property type="match status" value="1"/>
</dbReference>
<evidence type="ECO:0000256" key="6">
    <source>
        <dbReference type="ARBA" id="ARBA00022723"/>
    </source>
</evidence>
<protein>
    <recommendedName>
        <fullName evidence="14">AAA+ ATPase domain-containing protein</fullName>
    </recommendedName>
</protein>
<evidence type="ECO:0000259" key="14">
    <source>
        <dbReference type="SMART" id="SM00382"/>
    </source>
</evidence>
<keyword evidence="9" id="KW-0862">Zinc</keyword>
<evidence type="ECO:0000256" key="5">
    <source>
        <dbReference type="ARBA" id="ARBA00022670"/>
    </source>
</evidence>
<dbReference type="Gene3D" id="1.10.8.60">
    <property type="match status" value="1"/>
</dbReference>
<name>A0ABR2LXU3_9ASPA</name>
<evidence type="ECO:0000256" key="10">
    <source>
        <dbReference type="ARBA" id="ARBA00022840"/>
    </source>
</evidence>
<dbReference type="PANTHER" id="PTHR43655">
    <property type="entry name" value="ATP-DEPENDENT PROTEASE"/>
    <property type="match status" value="1"/>
</dbReference>
<comment type="cofactor">
    <cofactor evidence="1">
        <name>Zn(2+)</name>
        <dbReference type="ChEBI" id="CHEBI:29105"/>
    </cofactor>
</comment>
<evidence type="ECO:0000313" key="16">
    <source>
        <dbReference type="Proteomes" id="UP001412067"/>
    </source>
</evidence>
<keyword evidence="6" id="KW-0479">Metal-binding</keyword>
<dbReference type="InterPro" id="IPR050928">
    <property type="entry name" value="ATP-dep_Zn_Metalloprotease"/>
</dbReference>
<keyword evidence="12" id="KW-0482">Metalloprotease</keyword>
<evidence type="ECO:0000313" key="15">
    <source>
        <dbReference type="EMBL" id="KAK8953046.1"/>
    </source>
</evidence>
<evidence type="ECO:0000256" key="4">
    <source>
        <dbReference type="ARBA" id="ARBA00010550"/>
    </source>
</evidence>
<dbReference type="Gene3D" id="3.40.1690.20">
    <property type="match status" value="1"/>
</dbReference>
<evidence type="ECO:0000256" key="12">
    <source>
        <dbReference type="ARBA" id="ARBA00023049"/>
    </source>
</evidence>
<dbReference type="Gene3D" id="1.20.58.760">
    <property type="entry name" value="Peptidase M41"/>
    <property type="match status" value="1"/>
</dbReference>
<dbReference type="SUPFAM" id="SSF140990">
    <property type="entry name" value="FtsH protease domain-like"/>
    <property type="match status" value="1"/>
</dbReference>
<gene>
    <name evidence="15" type="ORF">KSP40_PGU021039</name>
</gene>
<dbReference type="InterPro" id="IPR005936">
    <property type="entry name" value="FtsH"/>
</dbReference>
<comment type="function">
    <text evidence="2">Probable ATP-dependent zinc metallopeptidase.</text>
</comment>
<dbReference type="InterPro" id="IPR003593">
    <property type="entry name" value="AAA+_ATPase"/>
</dbReference>
<comment type="similarity">
    <text evidence="3">In the C-terminal section; belongs to the peptidase M41 family.</text>
</comment>
<proteinExistence type="inferred from homology"/>
<dbReference type="Pfam" id="PF06480">
    <property type="entry name" value="FtsH_ext"/>
    <property type="match status" value="1"/>
</dbReference>
<feature type="region of interest" description="Disordered" evidence="13">
    <location>
        <begin position="105"/>
        <end position="136"/>
    </location>
</feature>
<dbReference type="CDD" id="cd19501">
    <property type="entry name" value="RecA-like_FtsH"/>
    <property type="match status" value="1"/>
</dbReference>
<dbReference type="InterPro" id="IPR027417">
    <property type="entry name" value="P-loop_NTPase"/>
</dbReference>
<keyword evidence="11" id="KW-0809">Transit peptide</keyword>
<comment type="caution">
    <text evidence="15">The sequence shown here is derived from an EMBL/GenBank/DDBJ whole genome shotgun (WGS) entry which is preliminary data.</text>
</comment>
<feature type="domain" description="AAA+ ATPase" evidence="14">
    <location>
        <begin position="370"/>
        <end position="510"/>
    </location>
</feature>
<dbReference type="InterPro" id="IPR041569">
    <property type="entry name" value="AAA_lid_3"/>
</dbReference>
<dbReference type="Pfam" id="PF00004">
    <property type="entry name" value="AAA"/>
    <property type="match status" value="1"/>
</dbReference>
<dbReference type="Pfam" id="PF01434">
    <property type="entry name" value="Peptidase_M41"/>
    <property type="match status" value="1"/>
</dbReference>
<evidence type="ECO:0000256" key="1">
    <source>
        <dbReference type="ARBA" id="ARBA00001947"/>
    </source>
</evidence>
<dbReference type="InterPro" id="IPR003960">
    <property type="entry name" value="ATPase_AAA_CS"/>
</dbReference>
<dbReference type="PROSITE" id="PS00674">
    <property type="entry name" value="AAA"/>
    <property type="match status" value="1"/>
</dbReference>